<keyword evidence="3" id="KW-0677">Repeat</keyword>
<name>A0A1B0ESX5_LUTLO</name>
<dbReference type="Pfam" id="PF01607">
    <property type="entry name" value="CBM_14"/>
    <property type="match status" value="2"/>
</dbReference>
<accession>A0A1B0ESX5</accession>
<dbReference type="InterPro" id="IPR051940">
    <property type="entry name" value="Chitin_bind-dev_reg"/>
</dbReference>
<reference evidence="8" key="2">
    <citation type="journal article" date="2020" name="BMC">
        <title>Leishmania infection induces a limited differential gene expression in the sand fly midgut.</title>
        <authorList>
            <person name="Coutinho-Abreu I.V."/>
            <person name="Serafim T.D."/>
            <person name="Meneses C."/>
            <person name="Kamhawi S."/>
            <person name="Oliveira F."/>
            <person name="Valenzuela J.G."/>
        </authorList>
    </citation>
    <scope>NUCLEOTIDE SEQUENCE</scope>
    <source>
        <strain evidence="8">Jacobina</strain>
        <tissue evidence="8">Midgut</tissue>
    </source>
</reference>
<protein>
    <submittedName>
        <fullName evidence="8">Putative peritrophin-like protein</fullName>
    </submittedName>
</protein>
<feature type="domain" description="Chitin-binding type-2" evidence="7">
    <location>
        <begin position="105"/>
        <end position="161"/>
    </location>
</feature>
<dbReference type="Proteomes" id="UP000092461">
    <property type="component" value="Unassembled WGS sequence"/>
</dbReference>
<dbReference type="Gene3D" id="2.170.140.10">
    <property type="entry name" value="Chitin binding domain"/>
    <property type="match status" value="2"/>
</dbReference>
<evidence type="ECO:0000256" key="3">
    <source>
        <dbReference type="ARBA" id="ARBA00022737"/>
    </source>
</evidence>
<evidence type="ECO:0000256" key="6">
    <source>
        <dbReference type="SAM" id="SignalP"/>
    </source>
</evidence>
<feature type="domain" description="Chitin-binding type-2" evidence="7">
    <location>
        <begin position="364"/>
        <end position="409"/>
    </location>
</feature>
<dbReference type="InterPro" id="IPR002557">
    <property type="entry name" value="Chitin-bd_dom"/>
</dbReference>
<dbReference type="EMBL" id="GITU01006530">
    <property type="protein sequence ID" value="MBC1175233.1"/>
    <property type="molecule type" value="Transcribed_RNA"/>
</dbReference>
<keyword evidence="5" id="KW-0325">Glycoprotein</keyword>
<dbReference type="InterPro" id="IPR036508">
    <property type="entry name" value="Chitin-bd_dom_sf"/>
</dbReference>
<dbReference type="VEuPathDB" id="VectorBase:LLOJ001522"/>
<dbReference type="EnsemblMetazoa" id="LLOJ001522-RA">
    <property type="protein sequence ID" value="LLOJ001522-PA"/>
    <property type="gene ID" value="LLOJ001522"/>
</dbReference>
<keyword evidence="2 6" id="KW-0732">Signal</keyword>
<evidence type="ECO:0000256" key="1">
    <source>
        <dbReference type="ARBA" id="ARBA00022669"/>
    </source>
</evidence>
<dbReference type="PANTHER" id="PTHR23301">
    <property type="entry name" value="CHITIN BINDING PERITROPHIN-A"/>
    <property type="match status" value="1"/>
</dbReference>
<sequence>MKSITVLALFVTVVAGNALPGIELGHFVQRSAFPIQPVSTPEEICDGFNGFRCGDCEKMLLCLGNAPPVTTDCPSDKPYCDARNDVCVSIPPADGSCGDSLSDPSFTCTQANSFFPHPTNCSLFYECVNSVAYLLECNPNQVWSTVGMACKTKKVTADCGTFNCNLKANYEKIMSYTANNAYFAYCKTPVNGKQDIVVMKCERVNEYYNTATKLCEFQCKDTKLYEDALDIHSYYDCSKVGTKFVSEHKTCTLGRVFSEATQSLFSFCFLLPLSYASANQVWGMRSAITPIFATSAFDPESLCDGSYGSICGDCFNTVFCLGRNGNHKVTQCDNERKYCNKELNMCVTDPPANQSDCLTGPTTNFNCMGTGFFPHPTNCSIFYECLDSGVAFENTCPPGYSWTGHEMACQQKLREMPYPVLS</sequence>
<reference evidence="9" key="3">
    <citation type="submission" date="2020-05" db="UniProtKB">
        <authorList>
            <consortium name="EnsemblMetazoa"/>
        </authorList>
    </citation>
    <scope>IDENTIFICATION</scope>
    <source>
        <strain evidence="9">Jacobina</strain>
    </source>
</reference>
<dbReference type="VEuPathDB" id="VectorBase:LLONM1_003157"/>
<keyword evidence="10" id="KW-1185">Reference proteome</keyword>
<dbReference type="AlphaFoldDB" id="A0A1B0ESX5"/>
<evidence type="ECO:0000256" key="4">
    <source>
        <dbReference type="ARBA" id="ARBA00023157"/>
    </source>
</evidence>
<evidence type="ECO:0000313" key="10">
    <source>
        <dbReference type="Proteomes" id="UP000092461"/>
    </source>
</evidence>
<dbReference type="PROSITE" id="PS50940">
    <property type="entry name" value="CHIT_BIND_II"/>
    <property type="match status" value="2"/>
</dbReference>
<dbReference type="EMBL" id="AJWK01005283">
    <property type="status" value="NOT_ANNOTATED_CDS"/>
    <property type="molecule type" value="Genomic_DNA"/>
</dbReference>
<dbReference type="EMBL" id="AJWK01005282">
    <property type="status" value="NOT_ANNOTATED_CDS"/>
    <property type="molecule type" value="Genomic_DNA"/>
</dbReference>
<reference evidence="10" key="1">
    <citation type="submission" date="2012-05" db="EMBL/GenBank/DDBJ databases">
        <title>Whole Genome Assembly of Lutzomyia longipalpis.</title>
        <authorList>
            <person name="Richards S."/>
            <person name="Qu C."/>
            <person name="Dillon R."/>
            <person name="Worley K."/>
            <person name="Scherer S."/>
            <person name="Batterton M."/>
            <person name="Taylor A."/>
            <person name="Hawes A."/>
            <person name="Hernandez B."/>
            <person name="Kovar C."/>
            <person name="Mandapat C."/>
            <person name="Pham C."/>
            <person name="Qu C."/>
            <person name="Jing C."/>
            <person name="Bess C."/>
            <person name="Bandaranaike D."/>
            <person name="Ngo D."/>
            <person name="Ongeri F."/>
            <person name="Arias F."/>
            <person name="Lara F."/>
            <person name="Weissenberger G."/>
            <person name="Kamau G."/>
            <person name="Han H."/>
            <person name="Shen H."/>
            <person name="Dinh H."/>
            <person name="Khalil I."/>
            <person name="Jones J."/>
            <person name="Shafer J."/>
            <person name="Jayaseelan J."/>
            <person name="Quiroz J."/>
            <person name="Blankenburg K."/>
            <person name="Nguyen L."/>
            <person name="Jackson L."/>
            <person name="Francisco L."/>
            <person name="Tang L.-Y."/>
            <person name="Pu L.-L."/>
            <person name="Perales L."/>
            <person name="Lorensuhewa L."/>
            <person name="Munidasa M."/>
            <person name="Coyle M."/>
            <person name="Taylor M."/>
            <person name="Puazo M."/>
            <person name="Firestine M."/>
            <person name="Scheel M."/>
            <person name="Javaid M."/>
            <person name="Wang M."/>
            <person name="Li M."/>
            <person name="Tabassum N."/>
            <person name="Saada N."/>
            <person name="Osuji N."/>
            <person name="Aqrawi P."/>
            <person name="Fu Q."/>
            <person name="Thornton R."/>
            <person name="Raj R."/>
            <person name="Goodspeed R."/>
            <person name="Mata R."/>
            <person name="Najjar R."/>
            <person name="Gubbala S."/>
            <person name="Lee S."/>
            <person name="Denson S."/>
            <person name="Patil S."/>
            <person name="Macmil S."/>
            <person name="Qi S."/>
            <person name="Matskevitch T."/>
            <person name="Palculict T."/>
            <person name="Mathew T."/>
            <person name="Vee V."/>
            <person name="Velamala V."/>
            <person name="Korchina V."/>
            <person name="Cai W."/>
            <person name="Liu W."/>
            <person name="Dai W."/>
            <person name="Zou X."/>
            <person name="Zhu Y."/>
            <person name="Zhang Y."/>
            <person name="Wu Y.-Q."/>
            <person name="Xin Y."/>
            <person name="Nazarath L."/>
            <person name="Kovar C."/>
            <person name="Han Y."/>
            <person name="Muzny D."/>
            <person name="Gibbs R."/>
        </authorList>
    </citation>
    <scope>NUCLEOTIDE SEQUENCE [LARGE SCALE GENOMIC DNA]</scope>
    <source>
        <strain evidence="10">Jacobina</strain>
    </source>
</reference>
<evidence type="ECO:0000259" key="7">
    <source>
        <dbReference type="PROSITE" id="PS50940"/>
    </source>
</evidence>
<dbReference type="GO" id="GO:0005576">
    <property type="term" value="C:extracellular region"/>
    <property type="evidence" value="ECO:0007669"/>
    <property type="project" value="InterPro"/>
</dbReference>
<dbReference type="GO" id="GO:0008061">
    <property type="term" value="F:chitin binding"/>
    <property type="evidence" value="ECO:0007669"/>
    <property type="project" value="UniProtKB-KW"/>
</dbReference>
<dbReference type="SMART" id="SM00494">
    <property type="entry name" value="ChtBD2"/>
    <property type="match status" value="2"/>
</dbReference>
<proteinExistence type="predicted"/>
<evidence type="ECO:0000256" key="2">
    <source>
        <dbReference type="ARBA" id="ARBA00022729"/>
    </source>
</evidence>
<evidence type="ECO:0000256" key="5">
    <source>
        <dbReference type="ARBA" id="ARBA00023180"/>
    </source>
</evidence>
<dbReference type="PANTHER" id="PTHR23301:SF0">
    <property type="entry name" value="CHITIN-BINDING TYPE-2 DOMAIN-CONTAINING PROTEIN-RELATED"/>
    <property type="match status" value="1"/>
</dbReference>
<evidence type="ECO:0000313" key="9">
    <source>
        <dbReference type="EnsemblMetazoa" id="LLOJ001522-PA"/>
    </source>
</evidence>
<dbReference type="SUPFAM" id="SSF57625">
    <property type="entry name" value="Invertebrate chitin-binding proteins"/>
    <property type="match status" value="2"/>
</dbReference>
<keyword evidence="4" id="KW-1015">Disulfide bond</keyword>
<dbReference type="VEuPathDB" id="VectorBase:LLONM1_003892"/>
<feature type="signal peptide" evidence="6">
    <location>
        <begin position="1"/>
        <end position="16"/>
    </location>
</feature>
<keyword evidence="1" id="KW-0147">Chitin-binding</keyword>
<evidence type="ECO:0000313" key="8">
    <source>
        <dbReference type="EMBL" id="MBC1175233.1"/>
    </source>
</evidence>
<organism evidence="9 10">
    <name type="scientific">Lutzomyia longipalpis</name>
    <name type="common">Sand fly</name>
    <dbReference type="NCBI Taxonomy" id="7200"/>
    <lineage>
        <taxon>Eukaryota</taxon>
        <taxon>Metazoa</taxon>
        <taxon>Ecdysozoa</taxon>
        <taxon>Arthropoda</taxon>
        <taxon>Hexapoda</taxon>
        <taxon>Insecta</taxon>
        <taxon>Pterygota</taxon>
        <taxon>Neoptera</taxon>
        <taxon>Endopterygota</taxon>
        <taxon>Diptera</taxon>
        <taxon>Nematocera</taxon>
        <taxon>Psychodoidea</taxon>
        <taxon>Psychodidae</taxon>
        <taxon>Lutzomyia</taxon>
        <taxon>Lutzomyia</taxon>
    </lineage>
</organism>
<feature type="chain" id="PRO_5044555588" evidence="6">
    <location>
        <begin position="17"/>
        <end position="422"/>
    </location>
</feature>